<proteinExistence type="predicted"/>
<feature type="transmembrane region" description="Helical" evidence="2">
    <location>
        <begin position="45"/>
        <end position="63"/>
    </location>
</feature>
<reference evidence="4" key="1">
    <citation type="submission" date="2023-08" db="EMBL/GenBank/DDBJ databases">
        <authorList>
            <person name="Chen Y."/>
            <person name="Shah S."/>
            <person name="Dougan E. K."/>
            <person name="Thang M."/>
            <person name="Chan C."/>
        </authorList>
    </citation>
    <scope>NUCLEOTIDE SEQUENCE</scope>
</reference>
<keyword evidence="2" id="KW-0812">Transmembrane</keyword>
<name>A0AA36INA3_9DINO</name>
<dbReference type="InterPro" id="IPR037185">
    <property type="entry name" value="EmrE-like"/>
</dbReference>
<dbReference type="AlphaFoldDB" id="A0AA36INA3"/>
<keyword evidence="5" id="KW-1185">Reference proteome</keyword>
<protein>
    <recommendedName>
        <fullName evidence="3">EamA domain-containing protein</fullName>
    </recommendedName>
</protein>
<evidence type="ECO:0000313" key="5">
    <source>
        <dbReference type="Proteomes" id="UP001178507"/>
    </source>
</evidence>
<dbReference type="Proteomes" id="UP001178507">
    <property type="component" value="Unassembled WGS sequence"/>
</dbReference>
<dbReference type="PANTHER" id="PTHR19346:SF4">
    <property type="entry name" value="SUGAR PHOSPHATE TRANSPORTER DOMAIN-CONTAINING PROTEIN"/>
    <property type="match status" value="1"/>
</dbReference>
<feature type="transmembrane region" description="Helical" evidence="2">
    <location>
        <begin position="195"/>
        <end position="215"/>
    </location>
</feature>
<sequence>MAAKWAIAVTAAVIACCWTSGVFTVKLLQRCDYNKPYLLTYLHELGVTAVSIPLAACGGAQLWPRCRQLGLRALGLGLLAFGANICFMVALVLTTASSAMTLEQLTPVCIAGLSYVFLKETYGICQILWLGVAIAGSVLTARSDVQACHEGHCSGSMPLLGDLLVVVTCVTAALYMVCFKLMFAEGCSWQVLFTYFMVKGMSVAVVGGLALPFLPSSQLGLPEDECGWGYLGINMVANMAFNLSLAWGMLVVSPLACRLFVLLGLPASLVLDAMLGVAVHFQRVLGVALVTCGVAGFEAYARAAPRSESRESSECREEELSSVESESTTSVTSDHRQGAVSGHRRGSQLCLLGAIAVCTAGFLAAAQ</sequence>
<accession>A0AA36INA3</accession>
<feature type="region of interest" description="Disordered" evidence="1">
    <location>
        <begin position="308"/>
        <end position="340"/>
    </location>
</feature>
<feature type="transmembrane region" description="Helical" evidence="2">
    <location>
        <begin position="125"/>
        <end position="143"/>
    </location>
</feature>
<evidence type="ECO:0000256" key="1">
    <source>
        <dbReference type="SAM" id="MobiDB-lite"/>
    </source>
</evidence>
<evidence type="ECO:0000256" key="2">
    <source>
        <dbReference type="SAM" id="Phobius"/>
    </source>
</evidence>
<keyword evidence="2" id="KW-0472">Membrane</keyword>
<feature type="transmembrane region" description="Helical" evidence="2">
    <location>
        <begin position="227"/>
        <end position="252"/>
    </location>
</feature>
<comment type="caution">
    <text evidence="4">The sequence shown here is derived from an EMBL/GenBank/DDBJ whole genome shotgun (WGS) entry which is preliminary data.</text>
</comment>
<organism evidence="4 5">
    <name type="scientific">Effrenium voratum</name>
    <dbReference type="NCBI Taxonomy" id="2562239"/>
    <lineage>
        <taxon>Eukaryota</taxon>
        <taxon>Sar</taxon>
        <taxon>Alveolata</taxon>
        <taxon>Dinophyceae</taxon>
        <taxon>Suessiales</taxon>
        <taxon>Symbiodiniaceae</taxon>
        <taxon>Effrenium</taxon>
    </lineage>
</organism>
<feature type="transmembrane region" description="Helical" evidence="2">
    <location>
        <begin position="75"/>
        <end position="93"/>
    </location>
</feature>
<dbReference type="PANTHER" id="PTHR19346">
    <property type="entry name" value="SUGAR PHOSPHATE TRANSPORTER DOMAIN-CONTAINING PROTEIN"/>
    <property type="match status" value="1"/>
</dbReference>
<keyword evidence="2" id="KW-1133">Transmembrane helix</keyword>
<dbReference type="PROSITE" id="PS51257">
    <property type="entry name" value="PROKAR_LIPOPROTEIN"/>
    <property type="match status" value="1"/>
</dbReference>
<evidence type="ECO:0000313" key="4">
    <source>
        <dbReference type="EMBL" id="CAJ1389817.1"/>
    </source>
</evidence>
<evidence type="ECO:0000259" key="3">
    <source>
        <dbReference type="Pfam" id="PF00892"/>
    </source>
</evidence>
<dbReference type="GO" id="GO:0016020">
    <property type="term" value="C:membrane"/>
    <property type="evidence" value="ECO:0007669"/>
    <property type="project" value="InterPro"/>
</dbReference>
<dbReference type="Pfam" id="PF00892">
    <property type="entry name" value="EamA"/>
    <property type="match status" value="1"/>
</dbReference>
<dbReference type="SUPFAM" id="SSF103481">
    <property type="entry name" value="Multidrug resistance efflux transporter EmrE"/>
    <property type="match status" value="1"/>
</dbReference>
<feature type="transmembrane region" description="Helical" evidence="2">
    <location>
        <begin position="259"/>
        <end position="278"/>
    </location>
</feature>
<gene>
    <name evidence="4" type="ORF">EVOR1521_LOCUS15359</name>
</gene>
<feature type="compositionally biased region" description="Basic and acidic residues" evidence="1">
    <location>
        <begin position="308"/>
        <end position="319"/>
    </location>
</feature>
<feature type="transmembrane region" description="Helical" evidence="2">
    <location>
        <begin position="284"/>
        <end position="301"/>
    </location>
</feature>
<feature type="domain" description="EamA" evidence="3">
    <location>
        <begin position="9"/>
        <end position="140"/>
    </location>
</feature>
<dbReference type="InterPro" id="IPR026505">
    <property type="entry name" value="Solute_c_fam_35_mem_F3/F4"/>
</dbReference>
<feature type="transmembrane region" description="Helical" evidence="2">
    <location>
        <begin position="99"/>
        <end position="118"/>
    </location>
</feature>
<dbReference type="InterPro" id="IPR000620">
    <property type="entry name" value="EamA_dom"/>
</dbReference>
<dbReference type="EMBL" id="CAUJNA010001946">
    <property type="protein sequence ID" value="CAJ1389817.1"/>
    <property type="molecule type" value="Genomic_DNA"/>
</dbReference>
<feature type="transmembrane region" description="Helical" evidence="2">
    <location>
        <begin position="349"/>
        <end position="366"/>
    </location>
</feature>
<feature type="compositionally biased region" description="Low complexity" evidence="1">
    <location>
        <begin position="322"/>
        <end position="332"/>
    </location>
</feature>
<feature type="transmembrane region" description="Helical" evidence="2">
    <location>
        <begin position="163"/>
        <end position="183"/>
    </location>
</feature>